<evidence type="ECO:0000313" key="5">
    <source>
        <dbReference type="EMBL" id="EYF02359.1"/>
    </source>
</evidence>
<proteinExistence type="inferred from homology"/>
<dbReference type="PANTHER" id="PTHR12599">
    <property type="entry name" value="PTERIN-4-ALPHA-CARBINOLAMINE DEHYDRATASE"/>
    <property type="match status" value="1"/>
</dbReference>
<evidence type="ECO:0000256" key="2">
    <source>
        <dbReference type="ARBA" id="ARBA00006472"/>
    </source>
</evidence>
<dbReference type="HAMAP" id="MF_00434">
    <property type="entry name" value="Pterin_4_alpha"/>
    <property type="match status" value="1"/>
</dbReference>
<dbReference type="InterPro" id="IPR001533">
    <property type="entry name" value="Pterin_deHydtase"/>
</dbReference>
<dbReference type="NCBIfam" id="NF002017">
    <property type="entry name" value="PRK00823.1-2"/>
    <property type="match status" value="1"/>
</dbReference>
<evidence type="ECO:0000313" key="6">
    <source>
        <dbReference type="Proteomes" id="UP000019678"/>
    </source>
</evidence>
<organism evidence="5 6">
    <name type="scientific">Chondromyces apiculatus DSM 436</name>
    <dbReference type="NCBI Taxonomy" id="1192034"/>
    <lineage>
        <taxon>Bacteria</taxon>
        <taxon>Pseudomonadati</taxon>
        <taxon>Myxococcota</taxon>
        <taxon>Polyangia</taxon>
        <taxon>Polyangiales</taxon>
        <taxon>Polyangiaceae</taxon>
        <taxon>Chondromyces</taxon>
    </lineage>
</organism>
<dbReference type="Proteomes" id="UP000019678">
    <property type="component" value="Unassembled WGS sequence"/>
</dbReference>
<dbReference type="GO" id="GO:0008124">
    <property type="term" value="F:4-alpha-hydroxytetrahydrobiopterin dehydratase activity"/>
    <property type="evidence" value="ECO:0007669"/>
    <property type="project" value="UniProtKB-UniRule"/>
</dbReference>
<evidence type="ECO:0000256" key="3">
    <source>
        <dbReference type="ARBA" id="ARBA00023239"/>
    </source>
</evidence>
<dbReference type="Gene3D" id="3.30.1360.20">
    <property type="entry name" value="Transcriptional coactivator/pterin dehydratase"/>
    <property type="match status" value="1"/>
</dbReference>
<dbReference type="SUPFAM" id="SSF55248">
    <property type="entry name" value="PCD-like"/>
    <property type="match status" value="1"/>
</dbReference>
<dbReference type="STRING" id="1192034.CAP_7130"/>
<dbReference type="PANTHER" id="PTHR12599:SF0">
    <property type="entry name" value="PTERIN-4-ALPHA-CARBINOLAMINE DEHYDRATASE"/>
    <property type="match status" value="1"/>
</dbReference>
<dbReference type="Pfam" id="PF01329">
    <property type="entry name" value="Pterin_4a"/>
    <property type="match status" value="1"/>
</dbReference>
<evidence type="ECO:0000256" key="4">
    <source>
        <dbReference type="HAMAP-Rule" id="MF_00434"/>
    </source>
</evidence>
<name>A0A017SZD8_9BACT</name>
<dbReference type="InterPro" id="IPR036428">
    <property type="entry name" value="PCD_sf"/>
</dbReference>
<dbReference type="EC" id="4.2.1.96" evidence="4"/>
<keyword evidence="3 4" id="KW-0456">Lyase</keyword>
<comment type="catalytic activity">
    <reaction evidence="1 4">
        <text>(4aS,6R)-4a-hydroxy-L-erythro-5,6,7,8-tetrahydrobiopterin = (6R)-L-erythro-6,7-dihydrobiopterin + H2O</text>
        <dbReference type="Rhea" id="RHEA:11920"/>
        <dbReference type="ChEBI" id="CHEBI:15377"/>
        <dbReference type="ChEBI" id="CHEBI:15642"/>
        <dbReference type="ChEBI" id="CHEBI:43120"/>
        <dbReference type="EC" id="4.2.1.96"/>
    </reaction>
</comment>
<comment type="similarity">
    <text evidence="2 4">Belongs to the pterin-4-alpha-carbinolamine dehydratase family.</text>
</comment>
<dbReference type="AlphaFoldDB" id="A0A017SZD8"/>
<sequence>MAHRRRWMSKRELLSGDAVAAFLGVSPGWARAGEALERIYSFADYSAAVGFVMRVALAAERRDHHPDMLLSWGKVRVSWSTHDAGGITGLDAEMATLCDRLHVG</sequence>
<evidence type="ECO:0000256" key="1">
    <source>
        <dbReference type="ARBA" id="ARBA00001554"/>
    </source>
</evidence>
<dbReference type="eggNOG" id="COG2154">
    <property type="taxonomic scope" value="Bacteria"/>
</dbReference>
<dbReference type="CDD" id="cd00488">
    <property type="entry name" value="PCD_DCoH"/>
    <property type="match status" value="1"/>
</dbReference>
<keyword evidence="6" id="KW-1185">Reference proteome</keyword>
<dbReference type="EMBL" id="ASRX01000061">
    <property type="protein sequence ID" value="EYF02359.1"/>
    <property type="molecule type" value="Genomic_DNA"/>
</dbReference>
<comment type="caution">
    <text evidence="5">The sequence shown here is derived from an EMBL/GenBank/DDBJ whole genome shotgun (WGS) entry which is preliminary data.</text>
</comment>
<dbReference type="GO" id="GO:0006729">
    <property type="term" value="P:tetrahydrobiopterin biosynthetic process"/>
    <property type="evidence" value="ECO:0007669"/>
    <property type="project" value="InterPro"/>
</dbReference>
<reference evidence="5 6" key="1">
    <citation type="submission" date="2013-05" db="EMBL/GenBank/DDBJ databases">
        <title>Genome assembly of Chondromyces apiculatus DSM 436.</title>
        <authorList>
            <person name="Sharma G."/>
            <person name="Khatri I."/>
            <person name="Kaur C."/>
            <person name="Mayilraj S."/>
            <person name="Subramanian S."/>
        </authorList>
    </citation>
    <scope>NUCLEOTIDE SEQUENCE [LARGE SCALE GENOMIC DNA]</scope>
    <source>
        <strain evidence="5 6">DSM 436</strain>
    </source>
</reference>
<accession>A0A017SZD8</accession>
<protein>
    <recommendedName>
        <fullName evidence="4">Putative pterin-4-alpha-carbinolamine dehydratase</fullName>
        <shortName evidence="4">PHS</shortName>
        <ecNumber evidence="4">4.2.1.96</ecNumber>
    </recommendedName>
    <alternativeName>
        <fullName evidence="4">4-alpha-hydroxy-tetrahydropterin dehydratase</fullName>
    </alternativeName>
    <alternativeName>
        <fullName evidence="4">Pterin carbinolamine dehydratase</fullName>
        <shortName evidence="4">PCD</shortName>
    </alternativeName>
</protein>
<gene>
    <name evidence="5" type="ORF">CAP_7130</name>
</gene>